<dbReference type="AlphaFoldDB" id="A0A8C4RCC7"/>
<dbReference type="GO" id="GO:0003677">
    <property type="term" value="F:DNA binding"/>
    <property type="evidence" value="ECO:0007669"/>
    <property type="project" value="UniProtKB-KW"/>
</dbReference>
<keyword evidence="6" id="KW-0539">Nucleus</keyword>
<dbReference type="SMART" id="SM00353">
    <property type="entry name" value="HLH"/>
    <property type="match status" value="1"/>
</dbReference>
<dbReference type="GO" id="GO:0005634">
    <property type="term" value="C:nucleus"/>
    <property type="evidence" value="ECO:0007669"/>
    <property type="project" value="UniProtKB-SubCell"/>
</dbReference>
<dbReference type="InterPro" id="IPR036638">
    <property type="entry name" value="HLH_DNA-bd_sf"/>
</dbReference>
<reference evidence="9" key="1">
    <citation type="submission" date="2025-08" db="UniProtKB">
        <authorList>
            <consortium name="Ensembl"/>
        </authorList>
    </citation>
    <scope>IDENTIFICATION</scope>
</reference>
<sequence length="247" mass="27164">MTPTVHGDNCMTNREENEKVKMSMELRKTSKPIMEKRRRARINDSLNQLKALMLDALKKDTSGHSKLEKADILEMTVKHLQSIQCTHINPTLSEPANIGHYRAGYSACAAEVGRFVANCEEVALPVRTRLLAHLADCVSGLPAQRPLDNYSEVVNPPSKESPLAKLKAAHLCGMFPTNSGMVACVFIPSNTGFQDQVFPNTVGSLSKPTSESVTLTTASSVSIDIMQDPMSLAEHLELPAKPVWRPW</sequence>
<dbReference type="SUPFAM" id="SSF158457">
    <property type="entry name" value="Orange domain-like"/>
    <property type="match status" value="1"/>
</dbReference>
<evidence type="ECO:0000259" key="7">
    <source>
        <dbReference type="PROSITE" id="PS50888"/>
    </source>
</evidence>
<feature type="domain" description="Orange" evidence="8">
    <location>
        <begin position="101"/>
        <end position="134"/>
    </location>
</feature>
<dbReference type="Pfam" id="PF00010">
    <property type="entry name" value="HLH"/>
    <property type="match status" value="1"/>
</dbReference>
<keyword evidence="5" id="KW-0804">Transcription</keyword>
<keyword evidence="2" id="KW-0678">Repressor</keyword>
<keyword evidence="10" id="KW-1185">Reference proteome</keyword>
<dbReference type="OMA" id="GLNECAG"/>
<evidence type="ECO:0000256" key="6">
    <source>
        <dbReference type="ARBA" id="ARBA00023242"/>
    </source>
</evidence>
<evidence type="ECO:0000259" key="8">
    <source>
        <dbReference type="PROSITE" id="PS51054"/>
    </source>
</evidence>
<dbReference type="InterPro" id="IPR050370">
    <property type="entry name" value="HES_HEY"/>
</dbReference>
<dbReference type="PROSITE" id="PS50888">
    <property type="entry name" value="BHLH"/>
    <property type="match status" value="1"/>
</dbReference>
<keyword evidence="3" id="KW-0805">Transcription regulation</keyword>
<accession>A0A8C4RCC7</accession>
<dbReference type="Gene3D" id="4.10.280.10">
    <property type="entry name" value="Helix-loop-helix DNA-binding domain"/>
    <property type="match status" value="1"/>
</dbReference>
<evidence type="ECO:0000256" key="5">
    <source>
        <dbReference type="ARBA" id="ARBA00023163"/>
    </source>
</evidence>
<name>A0A8C4RCC7_EPTBU</name>
<dbReference type="SUPFAM" id="SSF47459">
    <property type="entry name" value="HLH, helix-loop-helix DNA-binding domain"/>
    <property type="match status" value="1"/>
</dbReference>
<evidence type="ECO:0000256" key="2">
    <source>
        <dbReference type="ARBA" id="ARBA00022491"/>
    </source>
</evidence>
<evidence type="ECO:0000256" key="1">
    <source>
        <dbReference type="ARBA" id="ARBA00004123"/>
    </source>
</evidence>
<dbReference type="Proteomes" id="UP000694388">
    <property type="component" value="Unplaced"/>
</dbReference>
<dbReference type="InterPro" id="IPR011598">
    <property type="entry name" value="bHLH_dom"/>
</dbReference>
<dbReference type="GO" id="GO:0006355">
    <property type="term" value="P:regulation of DNA-templated transcription"/>
    <property type="evidence" value="ECO:0007669"/>
    <property type="project" value="InterPro"/>
</dbReference>
<organism evidence="9 10">
    <name type="scientific">Eptatretus burgeri</name>
    <name type="common">Inshore hagfish</name>
    <dbReference type="NCBI Taxonomy" id="7764"/>
    <lineage>
        <taxon>Eukaryota</taxon>
        <taxon>Metazoa</taxon>
        <taxon>Chordata</taxon>
        <taxon>Craniata</taxon>
        <taxon>Vertebrata</taxon>
        <taxon>Cyclostomata</taxon>
        <taxon>Myxini</taxon>
        <taxon>Myxiniformes</taxon>
        <taxon>Myxinidae</taxon>
        <taxon>Eptatretinae</taxon>
        <taxon>Eptatretus</taxon>
    </lineage>
</organism>
<dbReference type="GO" id="GO:0046983">
    <property type="term" value="F:protein dimerization activity"/>
    <property type="evidence" value="ECO:0007669"/>
    <property type="project" value="InterPro"/>
</dbReference>
<evidence type="ECO:0000313" key="9">
    <source>
        <dbReference type="Ensembl" id="ENSEBUP00000027443.1"/>
    </source>
</evidence>
<dbReference type="CDD" id="cd11459">
    <property type="entry name" value="bHLH-O_HES1_4"/>
    <property type="match status" value="1"/>
</dbReference>
<evidence type="ECO:0000256" key="4">
    <source>
        <dbReference type="ARBA" id="ARBA00023125"/>
    </source>
</evidence>
<dbReference type="PROSITE" id="PS51054">
    <property type="entry name" value="ORANGE"/>
    <property type="match status" value="1"/>
</dbReference>
<dbReference type="FunFam" id="4.10.280.10:FF:000009">
    <property type="entry name" value="Transcription factor HES-1"/>
    <property type="match status" value="1"/>
</dbReference>
<dbReference type="Pfam" id="PF07527">
    <property type="entry name" value="Hairy_orange"/>
    <property type="match status" value="1"/>
</dbReference>
<dbReference type="Gene3D" id="6.10.250.980">
    <property type="match status" value="1"/>
</dbReference>
<reference evidence="9" key="2">
    <citation type="submission" date="2025-09" db="UniProtKB">
        <authorList>
            <consortium name="Ensembl"/>
        </authorList>
    </citation>
    <scope>IDENTIFICATION</scope>
</reference>
<evidence type="ECO:0000256" key="3">
    <source>
        <dbReference type="ARBA" id="ARBA00023015"/>
    </source>
</evidence>
<dbReference type="SMART" id="SM00511">
    <property type="entry name" value="ORANGE"/>
    <property type="match status" value="1"/>
</dbReference>
<proteinExistence type="predicted"/>
<feature type="domain" description="BHLH" evidence="7">
    <location>
        <begin position="26"/>
        <end position="83"/>
    </location>
</feature>
<dbReference type="Ensembl" id="ENSEBUT00000028019.1">
    <property type="protein sequence ID" value="ENSEBUP00000027443.1"/>
    <property type="gene ID" value="ENSEBUG00000016818.1"/>
</dbReference>
<comment type="subcellular location">
    <subcellularLocation>
        <location evidence="1">Nucleus</location>
    </subcellularLocation>
</comment>
<dbReference type="InterPro" id="IPR003650">
    <property type="entry name" value="Orange_dom"/>
</dbReference>
<protein>
    <submittedName>
        <fullName evidence="9">Uncharacterized protein</fullName>
    </submittedName>
</protein>
<dbReference type="GeneTree" id="ENSGT00940000166705"/>
<evidence type="ECO:0000313" key="10">
    <source>
        <dbReference type="Proteomes" id="UP000694388"/>
    </source>
</evidence>
<dbReference type="PANTHER" id="PTHR10985">
    <property type="entry name" value="BASIC HELIX-LOOP-HELIX TRANSCRIPTION FACTOR, HES-RELATED"/>
    <property type="match status" value="1"/>
</dbReference>
<keyword evidence="4" id="KW-0238">DNA-binding</keyword>